<proteinExistence type="predicted"/>
<protein>
    <submittedName>
        <fullName evidence="2">Uncharacterized protein</fullName>
    </submittedName>
</protein>
<keyword evidence="1" id="KW-1133">Transmembrane helix</keyword>
<organism evidence="2">
    <name type="scientific">Caldiarchaeum subterraneum</name>
    <dbReference type="NCBI Taxonomy" id="311458"/>
    <lineage>
        <taxon>Archaea</taxon>
        <taxon>Nitrososphaerota</taxon>
        <taxon>Candidatus Caldarchaeales</taxon>
        <taxon>Candidatus Caldarchaeaceae</taxon>
        <taxon>Candidatus Caldarchaeum</taxon>
    </lineage>
</organism>
<gene>
    <name evidence="2" type="ORF">ENM42_02365</name>
</gene>
<name>A0A7C5U6G9_CALS0</name>
<accession>A0A7C5U6G9</accession>
<dbReference type="EMBL" id="DRXS01000129">
    <property type="protein sequence ID" value="HHR40653.1"/>
    <property type="molecule type" value="Genomic_DNA"/>
</dbReference>
<evidence type="ECO:0000256" key="1">
    <source>
        <dbReference type="SAM" id="Phobius"/>
    </source>
</evidence>
<sequence length="210" mass="23543">MFNTIIRLDIFFETLSFFISLAIALIAFAGGRKTGSRSLTLLSIGFLLMALAMLLRILLTSFAFSLPMGRPFMLRGLFFFVLQAQEVVYSAMRVTAYAVFLYLYASYSIRDLQSMPILIAVAPSLIYNPFLEAVSVTILTIVLAHLAMIRKHIQNPYSFYGFVFLTLSHVLFLALPLNILLYFAAQFFQLMALLLFLTAVLSVFGDGKGL</sequence>
<keyword evidence="1" id="KW-0472">Membrane</keyword>
<feature type="transmembrane region" description="Helical" evidence="1">
    <location>
        <begin position="187"/>
        <end position="205"/>
    </location>
</feature>
<dbReference type="AlphaFoldDB" id="A0A7C5U6G9"/>
<evidence type="ECO:0000313" key="2">
    <source>
        <dbReference type="EMBL" id="HHR40653.1"/>
    </source>
</evidence>
<keyword evidence="1" id="KW-0812">Transmembrane</keyword>
<feature type="transmembrane region" description="Helical" evidence="1">
    <location>
        <begin position="42"/>
        <end position="66"/>
    </location>
</feature>
<reference evidence="2" key="1">
    <citation type="journal article" date="2020" name="mSystems">
        <title>Genome- and Community-Level Interaction Insights into Carbon Utilization and Element Cycling Functions of Hydrothermarchaeota in Hydrothermal Sediment.</title>
        <authorList>
            <person name="Zhou Z."/>
            <person name="Liu Y."/>
            <person name="Xu W."/>
            <person name="Pan J."/>
            <person name="Luo Z.H."/>
            <person name="Li M."/>
        </authorList>
    </citation>
    <scope>NUCLEOTIDE SEQUENCE [LARGE SCALE GENOMIC DNA]</scope>
    <source>
        <strain evidence="2">SpSt-1084</strain>
    </source>
</reference>
<feature type="transmembrane region" description="Helical" evidence="1">
    <location>
        <begin position="159"/>
        <end position="181"/>
    </location>
</feature>
<comment type="caution">
    <text evidence="2">The sequence shown here is derived from an EMBL/GenBank/DDBJ whole genome shotgun (WGS) entry which is preliminary data.</text>
</comment>
<feature type="transmembrane region" description="Helical" evidence="1">
    <location>
        <begin position="87"/>
        <end position="105"/>
    </location>
</feature>
<feature type="transmembrane region" description="Helical" evidence="1">
    <location>
        <begin position="125"/>
        <end position="147"/>
    </location>
</feature>
<feature type="transmembrane region" description="Helical" evidence="1">
    <location>
        <begin position="12"/>
        <end position="30"/>
    </location>
</feature>